<protein>
    <recommendedName>
        <fullName evidence="20">DNA-directed RNA polymerase subunit beta</fullName>
        <ecNumber evidence="20">2.7.7.6</ecNumber>
    </recommendedName>
</protein>
<dbReference type="Gene3D" id="3.90.1800.10">
    <property type="entry name" value="RNA polymerase alpha subunit dimerisation domain"/>
    <property type="match status" value="1"/>
</dbReference>
<dbReference type="SUPFAM" id="SSF64484">
    <property type="entry name" value="beta and beta-prime subunits of DNA dependent RNA-polymerase"/>
    <property type="match status" value="1"/>
</dbReference>
<dbReference type="SUPFAM" id="SSF81665">
    <property type="entry name" value="Calcium ATPase, transmembrane domain M"/>
    <property type="match status" value="1"/>
</dbReference>
<dbReference type="InterPro" id="IPR023214">
    <property type="entry name" value="HAD_sf"/>
</dbReference>
<dbReference type="Gene3D" id="3.40.50.1000">
    <property type="entry name" value="HAD superfamily/HAD-like"/>
    <property type="match status" value="1"/>
</dbReference>
<dbReference type="PROSITE" id="PS01166">
    <property type="entry name" value="RNA_POL_BETA"/>
    <property type="match status" value="1"/>
</dbReference>
<dbReference type="NCBIfam" id="TIGR01647">
    <property type="entry name" value="ATPase-IIIA_H"/>
    <property type="match status" value="1"/>
</dbReference>
<sequence length="2132" mass="241060">MGKKNREHNTTRKTSSSIRQQDPTFEYLTKTFNHIDGPIQTMCDITRPHVDSFNWMLKEGLMKAASTILPLEFETNTKLRVKLKFVSLEIARPKVKVIAGANRLSHYVYPTEARMGKSTYSGTLQARIHAEIFDQNGKLIGRESYDRNLGPIPVMVRSDACNLANMNTKELCSKYEEPNENGGYFIVKGYERILRLLTMTRRNYPMAMSRGRWRQRGPGFTDRGLQIRCLSDDQRGIENTLHYLDTGAITLAFMFRKEMYFIPVVMILKMLADDNTSDREIHESLMRGSYKNNSAFDNNIKYMLRQLQKTYWCEQPLITRQSIIDYVGSHFRTRLQRPSWHTNADVARYLIDNYILIHLKNDKAKFNMLIFMIRKLFSYVRDECKAEDQDAPSMHEILLPGHVYLALLSERLETWLISLRETFLKLNKSSKTSNDASIPTKLRLAMDTIDKDQIAKAFEHFLATGNLNSKTNLGLRQTSGFSIIAERLNILRFISHFRSVHRGDAFTETKTTSVRKLLPEAWGFLCAVHTPDGSLCGLLNHLCMTCQVTQETATNTSIEALIDTLLSYGMRRTPSIDIDCYDVILDGQVVGFIDDNRASLIAAQLRYDKVTGNRRRFGVSEYIEIVLIPKETHGLYTLYPGLFIFTTPARMIRPVMNLITKTTEYIGTFEQVYLGICITHDEFILGYTTHQELEQYNFLSITANLTPFSEYNQSPRNMYQCQMGKQTMGTPSLAYRKRNDNKLYYITTPQAPLVRTRVYNQYALDDYAMGTNAIVAVLSYTGYDMEDAMVINKSSIERGFAHGAIYASEMIDLQELVTDKVDQGKHQLVFALDTKNPHWRHLDTDGLPVIGSTIQPDEVLCCYLNTLTQEYKTIRYHKKEPAHIMSVTLVGDEDGKLLKSKAWIMYRIMRTPIIGDKFSSRHGQKGVCSRLYPAEDLPFTESGLVPDIIFNPHGFPSRMTIGMLLEFMAGKSAVLHGLSHDGTPFQFNDDYPAVDYYGQLLKAAGFSYYGTESMYSGTTGLQLEVDIFIGVVYYQRLRHLVSDKFQVRTTGPVDALTNQPVKGRRREGGIRVGEMERDALLGHGVAGILLDRLLHCSDETRAYVCTRCGSLLSLVKTKIGYVCRYCCGSSTNTVQRVTIPYVLQYLIAELASVDRMSDKDKKQEKSSNDDENKNETRINIPLPSPPDGNWKTIQVEVLYDEEKCDLNRYDLDTVYKILESSPNGLTDDQVKERIEKFGENKIEHKERHPVIQFLLFMWNPLSWVMEVAAIVAIALSNGDGEPPDWPDFVGILLLLLINATIGYIEKYRAGNAVKALMASLAPESRVKRNNNSWTTIEASQLVPGDIIAIKLGNIVPADARIISSLGGIISIDQAALTGESLPVTKKIGDILLASTTCKQGECEAIVISTGKYTQFGRAAQMVGRSKDEMGHLQKILAKIGNFCIVSISIFIIAEIFVMYIGFRYSYRRGINNILVLLIGGLPIAMPTVLSVTLAIGAKQLSKHKAIVTRITAIEELAGVTILCSDKTGTLTLNKLLIDKETIIKYTNIENDDIIRYATYACNRENPDAIDTCVLESYGNADSINDLIIVKSFIPFDPTTKRTEVTYQDKSDSKIYRVSKGMPDAILHLCETTEQVDKVRQDVNEFANRGLRGLAVALSNGNENFKLIGLLPIFDPPRNDTAETIKKALELGVQVKMITGDQLEIAKETGRRLGMGDKMYVYENIIHDRDKSSNNEDEINKIIYDADGFASVFPEHKFEIVKRLQDMGHLVAMTGDGVNDAPALSKANVGIAVANASDAARSAAAIVLTEPGLSVIIHAVRGSRQIFVRMTSYAIYTCSITIRIIVSFALLIFIFRYDFPPFMILIMAILNDGTIMTISKDRVEPSQQPNEWRLKRIFISAIIYGLYLSASTIVFFAIIIQTNFFQSHFGVDTIIQTSDNGYGHSHLHSIIYLQVSSISQGLIFITRSHGFCFTERPTLLLIAAFIITQLCATLIAVYANWEFTDIRGCGWTWAAIVWIYNLIWFVPLDYIKFSLQAIFSRSLHAIKPFEHIHRRLIASKQAKATVIPLEIIQKTIDERREQLRQLSQREVREVKPTTFDQFTQTGSSFYSPYTDTLSALRKRDPLLRSISLT</sequence>
<evidence type="ECO:0000256" key="1">
    <source>
        <dbReference type="ARBA" id="ARBA00004123"/>
    </source>
</evidence>
<feature type="domain" description="Cation-transporting P-type ATPase N-terminal" evidence="23">
    <location>
        <begin position="1205"/>
        <end position="1277"/>
    </location>
</feature>
<dbReference type="Proteomes" id="UP000663882">
    <property type="component" value="Unassembled WGS sequence"/>
</dbReference>
<evidence type="ECO:0000256" key="5">
    <source>
        <dbReference type="ARBA" id="ARBA00022478"/>
    </source>
</evidence>
<dbReference type="GO" id="GO:0003899">
    <property type="term" value="F:DNA-directed RNA polymerase activity"/>
    <property type="evidence" value="ECO:0007669"/>
    <property type="project" value="UniProtKB-EC"/>
</dbReference>
<dbReference type="PRINTS" id="PR00119">
    <property type="entry name" value="CATATPASE"/>
</dbReference>
<dbReference type="FunFam" id="2.70.150.10:FF:000042">
    <property type="entry name" value="Plasma membrane ATPase"/>
    <property type="match status" value="1"/>
</dbReference>
<dbReference type="FunFam" id="3.90.1100.10:FF:000008">
    <property type="entry name" value="DNA-directed RNA polymerase subunit beta"/>
    <property type="match status" value="1"/>
</dbReference>
<dbReference type="Pfam" id="PF06883">
    <property type="entry name" value="RNA_pol_Rpa2_4"/>
    <property type="match status" value="1"/>
</dbReference>
<evidence type="ECO:0000256" key="14">
    <source>
        <dbReference type="ARBA" id="ARBA00022967"/>
    </source>
</evidence>
<dbReference type="InterPro" id="IPR007645">
    <property type="entry name" value="RNA_pol_Rpb2_3"/>
</dbReference>
<evidence type="ECO:0000256" key="3">
    <source>
        <dbReference type="ARBA" id="ARBA00006835"/>
    </source>
</evidence>
<comment type="catalytic activity">
    <reaction evidence="19">
        <text>RNA(n) + a ribonucleoside 5'-triphosphate = RNA(n+1) + diphosphate</text>
        <dbReference type="Rhea" id="RHEA:21248"/>
        <dbReference type="Rhea" id="RHEA-COMP:14527"/>
        <dbReference type="Rhea" id="RHEA-COMP:17342"/>
        <dbReference type="ChEBI" id="CHEBI:33019"/>
        <dbReference type="ChEBI" id="CHEBI:61557"/>
        <dbReference type="ChEBI" id="CHEBI:140395"/>
        <dbReference type="EC" id="2.7.7.6"/>
    </reaction>
    <physiologicalReaction direction="left-to-right" evidence="19">
        <dbReference type="Rhea" id="RHEA:21249"/>
    </physiologicalReaction>
</comment>
<evidence type="ECO:0000256" key="20">
    <source>
        <dbReference type="RuleBase" id="RU363031"/>
    </source>
</evidence>
<dbReference type="SMART" id="SM00831">
    <property type="entry name" value="Cation_ATPase_N"/>
    <property type="match status" value="1"/>
</dbReference>
<evidence type="ECO:0000259" key="23">
    <source>
        <dbReference type="SMART" id="SM00831"/>
    </source>
</evidence>
<evidence type="ECO:0000256" key="21">
    <source>
        <dbReference type="SAM" id="MobiDB-lite"/>
    </source>
</evidence>
<keyword evidence="15 22" id="KW-1133">Transmembrane helix</keyword>
<dbReference type="FunFam" id="2.40.270.10:FF:000011">
    <property type="entry name" value="DNA-directed RNA polymerase subunit beta"/>
    <property type="match status" value="1"/>
</dbReference>
<dbReference type="InterPro" id="IPR007121">
    <property type="entry name" value="RNA_pol_bsu_CS"/>
</dbReference>
<dbReference type="GO" id="GO:0016020">
    <property type="term" value="C:membrane"/>
    <property type="evidence" value="ECO:0007669"/>
    <property type="project" value="UniProtKB-SubCell"/>
</dbReference>
<dbReference type="SFLD" id="SFLDS00003">
    <property type="entry name" value="Haloacid_Dehalogenase"/>
    <property type="match status" value="1"/>
</dbReference>
<keyword evidence="17 20" id="KW-0804">Transcription</keyword>
<dbReference type="FunFam" id="2.40.270.10:FF:000006">
    <property type="entry name" value="DNA-directed RNA polymerase subunit beta"/>
    <property type="match status" value="1"/>
</dbReference>
<dbReference type="GO" id="GO:0120029">
    <property type="term" value="P:proton export across plasma membrane"/>
    <property type="evidence" value="ECO:0007669"/>
    <property type="project" value="InterPro"/>
</dbReference>
<comment type="similarity">
    <text evidence="3 20">Belongs to the RNA polymerase beta chain family.</text>
</comment>
<dbReference type="Gene3D" id="3.90.1100.10">
    <property type="match status" value="1"/>
</dbReference>
<accession>A0A813TTP0</accession>
<feature type="transmembrane region" description="Helical" evidence="22">
    <location>
        <begin position="2010"/>
        <end position="2030"/>
    </location>
</feature>
<dbReference type="FunFam" id="3.40.1110.10:FF:000005">
    <property type="entry name" value="Plasma membrane ATPase"/>
    <property type="match status" value="1"/>
</dbReference>
<evidence type="ECO:0000256" key="4">
    <source>
        <dbReference type="ARBA" id="ARBA00008804"/>
    </source>
</evidence>
<dbReference type="CDD" id="cd02076">
    <property type="entry name" value="P-type_ATPase_H"/>
    <property type="match status" value="1"/>
</dbReference>
<dbReference type="Gene3D" id="2.40.270.10">
    <property type="entry name" value="DNA-directed RNA polymerase, subunit 2, domain 6"/>
    <property type="match status" value="1"/>
</dbReference>
<reference evidence="24" key="1">
    <citation type="submission" date="2021-02" db="EMBL/GenBank/DDBJ databases">
        <authorList>
            <person name="Nowell W R."/>
        </authorList>
    </citation>
    <scope>NUCLEOTIDE SEQUENCE</scope>
</reference>
<evidence type="ECO:0000256" key="19">
    <source>
        <dbReference type="ARBA" id="ARBA00047768"/>
    </source>
</evidence>
<dbReference type="InterPro" id="IPR037033">
    <property type="entry name" value="DNA-dir_RNAP_su2_hyb_sf"/>
</dbReference>
<dbReference type="InterPro" id="IPR044492">
    <property type="entry name" value="P_typ_ATPase_HD_dom"/>
</dbReference>
<keyword evidence="13" id="KW-0460">Magnesium</keyword>
<evidence type="ECO:0000256" key="10">
    <source>
        <dbReference type="ARBA" id="ARBA00022723"/>
    </source>
</evidence>
<feature type="transmembrane region" description="Helical" evidence="22">
    <location>
        <begin position="1473"/>
        <end position="1495"/>
    </location>
</feature>
<organism evidence="24 25">
    <name type="scientific">Rotaria sordida</name>
    <dbReference type="NCBI Taxonomy" id="392033"/>
    <lineage>
        <taxon>Eukaryota</taxon>
        <taxon>Metazoa</taxon>
        <taxon>Spiralia</taxon>
        <taxon>Gnathifera</taxon>
        <taxon>Rotifera</taxon>
        <taxon>Eurotatoria</taxon>
        <taxon>Bdelloidea</taxon>
        <taxon>Philodinida</taxon>
        <taxon>Philodinidae</taxon>
        <taxon>Rotaria</taxon>
    </lineage>
</organism>
<evidence type="ECO:0000256" key="22">
    <source>
        <dbReference type="SAM" id="Phobius"/>
    </source>
</evidence>
<dbReference type="PRINTS" id="PR00120">
    <property type="entry name" value="HATPASE"/>
</dbReference>
<dbReference type="InterPro" id="IPR018303">
    <property type="entry name" value="ATPase_P-typ_P_site"/>
</dbReference>
<keyword evidence="16 22" id="KW-0472">Membrane</keyword>
<dbReference type="InterPro" id="IPR007644">
    <property type="entry name" value="RNA_pol_bsu_protrusion"/>
</dbReference>
<comment type="subcellular location">
    <subcellularLocation>
        <location evidence="2">Membrane</location>
        <topology evidence="2">Multi-pass membrane protein</topology>
    </subcellularLocation>
    <subcellularLocation>
        <location evidence="1">Nucleus</location>
    </subcellularLocation>
</comment>
<dbReference type="Pfam" id="PF00562">
    <property type="entry name" value="RNA_pol_Rpb2_6"/>
    <property type="match status" value="1"/>
</dbReference>
<keyword evidence="10" id="KW-0479">Metal-binding</keyword>
<dbReference type="SUPFAM" id="SSF81653">
    <property type="entry name" value="Calcium ATPase, transduction domain A"/>
    <property type="match status" value="1"/>
</dbReference>
<comment type="similarity">
    <text evidence="4">Belongs to the cation transport ATPase (P-type) (TC 3.A.3) family. Type IIIA subfamily.</text>
</comment>
<keyword evidence="8 22" id="KW-0812">Transmembrane</keyword>
<dbReference type="GO" id="GO:0046872">
    <property type="term" value="F:metal ion binding"/>
    <property type="evidence" value="ECO:0007669"/>
    <property type="project" value="UniProtKB-KW"/>
</dbReference>
<evidence type="ECO:0000256" key="6">
    <source>
        <dbReference type="ARBA" id="ARBA00022553"/>
    </source>
</evidence>
<dbReference type="InterPro" id="IPR007642">
    <property type="entry name" value="RNA_pol_Rpb2_2"/>
</dbReference>
<dbReference type="InterPro" id="IPR001757">
    <property type="entry name" value="P_typ_ATPase"/>
</dbReference>
<dbReference type="Pfam" id="PF00690">
    <property type="entry name" value="Cation_ATPase_N"/>
    <property type="match status" value="1"/>
</dbReference>
<dbReference type="InterPro" id="IPR015712">
    <property type="entry name" value="DNA-dir_RNA_pol_su2"/>
</dbReference>
<dbReference type="FunFam" id="3.40.50.1000:FF:000211">
    <property type="entry name" value="Plasma membrane ATPase"/>
    <property type="match status" value="1"/>
</dbReference>
<dbReference type="Gene3D" id="2.70.150.10">
    <property type="entry name" value="Calcium-transporting ATPase, cytoplasmic transduction domain A"/>
    <property type="match status" value="1"/>
</dbReference>
<feature type="transmembrane region" description="Helical" evidence="22">
    <location>
        <begin position="1977"/>
        <end position="1998"/>
    </location>
</feature>
<dbReference type="GO" id="GO:0016887">
    <property type="term" value="F:ATP hydrolysis activity"/>
    <property type="evidence" value="ECO:0007669"/>
    <property type="project" value="InterPro"/>
</dbReference>
<dbReference type="InterPro" id="IPR004014">
    <property type="entry name" value="ATPase_P-typ_cation-transptr_N"/>
</dbReference>
<dbReference type="GO" id="GO:0005634">
    <property type="term" value="C:nucleus"/>
    <property type="evidence" value="ECO:0007669"/>
    <property type="project" value="UniProtKB-SubCell"/>
</dbReference>
<keyword evidence="7 20" id="KW-0808">Transferase</keyword>
<evidence type="ECO:0000256" key="15">
    <source>
        <dbReference type="ARBA" id="ARBA00022989"/>
    </source>
</evidence>
<evidence type="ECO:0000256" key="8">
    <source>
        <dbReference type="ARBA" id="ARBA00022692"/>
    </source>
</evidence>
<dbReference type="InterPro" id="IPR036412">
    <property type="entry name" value="HAD-like_sf"/>
</dbReference>
<proteinExistence type="inferred from homology"/>
<dbReference type="InterPro" id="IPR007120">
    <property type="entry name" value="DNA-dir_RNAP_su2_dom"/>
</dbReference>
<feature type="transmembrane region" description="Helical" evidence="22">
    <location>
        <begin position="1832"/>
        <end position="1854"/>
    </location>
</feature>
<dbReference type="Gene3D" id="3.40.1110.10">
    <property type="entry name" value="Calcium-transporting ATPase, cytoplasmic domain N"/>
    <property type="match status" value="1"/>
</dbReference>
<keyword evidence="11" id="KW-0547">Nucleotide-binding</keyword>
<dbReference type="Pfam" id="PF04561">
    <property type="entry name" value="RNA_pol_Rpb2_2"/>
    <property type="match status" value="1"/>
</dbReference>
<comment type="caution">
    <text evidence="24">The sequence shown here is derived from an EMBL/GenBank/DDBJ whole genome shotgun (WGS) entry which is preliminary data.</text>
</comment>
<evidence type="ECO:0000256" key="16">
    <source>
        <dbReference type="ARBA" id="ARBA00023136"/>
    </source>
</evidence>
<dbReference type="GO" id="GO:0005524">
    <property type="term" value="F:ATP binding"/>
    <property type="evidence" value="ECO:0007669"/>
    <property type="project" value="UniProtKB-KW"/>
</dbReference>
<name>A0A813TTP0_9BILA</name>
<dbReference type="Pfam" id="PF00122">
    <property type="entry name" value="E1-E2_ATPase"/>
    <property type="match status" value="1"/>
</dbReference>
<evidence type="ECO:0000256" key="11">
    <source>
        <dbReference type="ARBA" id="ARBA00022741"/>
    </source>
</evidence>
<dbReference type="OrthoDB" id="10248617at2759"/>
<dbReference type="PROSITE" id="PS00154">
    <property type="entry name" value="ATPASE_E1_E2"/>
    <property type="match status" value="1"/>
</dbReference>
<dbReference type="CDD" id="cd00653">
    <property type="entry name" value="RNA_pol_B_RPB2"/>
    <property type="match status" value="1"/>
</dbReference>
<dbReference type="NCBIfam" id="TIGR01494">
    <property type="entry name" value="ATPase_P-type"/>
    <property type="match status" value="2"/>
</dbReference>
<evidence type="ECO:0000256" key="12">
    <source>
        <dbReference type="ARBA" id="ARBA00022840"/>
    </source>
</evidence>
<keyword evidence="14" id="KW-1278">Translocase</keyword>
<dbReference type="Gene3D" id="3.90.1070.20">
    <property type="match status" value="1"/>
</dbReference>
<dbReference type="Pfam" id="PF04560">
    <property type="entry name" value="RNA_pol_Rpb2_7"/>
    <property type="match status" value="1"/>
</dbReference>
<dbReference type="InterPro" id="IPR023298">
    <property type="entry name" value="ATPase_P-typ_TM_dom_sf"/>
</dbReference>
<dbReference type="SUPFAM" id="SSF56784">
    <property type="entry name" value="HAD-like"/>
    <property type="match status" value="1"/>
</dbReference>
<evidence type="ECO:0000256" key="2">
    <source>
        <dbReference type="ARBA" id="ARBA00004141"/>
    </source>
</evidence>
<dbReference type="InterPro" id="IPR009674">
    <property type="entry name" value="Rpa2_dom_4"/>
</dbReference>
<keyword evidence="9 20" id="KW-0548">Nucleotidyltransferase</keyword>
<feature type="region of interest" description="Disordered" evidence="21">
    <location>
        <begin position="1157"/>
        <end position="1183"/>
    </location>
</feature>
<dbReference type="Gene3D" id="3.90.1110.10">
    <property type="entry name" value="RNA polymerase Rpb2, domain 2"/>
    <property type="match status" value="1"/>
</dbReference>
<keyword evidence="6" id="KW-0597">Phosphoprotein</keyword>
<feature type="compositionally biased region" description="Basic and acidic residues" evidence="21">
    <location>
        <begin position="1157"/>
        <end position="1176"/>
    </location>
</feature>
<dbReference type="EMBL" id="CAJNOO010000126">
    <property type="protein sequence ID" value="CAF0817194.1"/>
    <property type="molecule type" value="Genomic_DNA"/>
</dbReference>
<dbReference type="Pfam" id="PF04565">
    <property type="entry name" value="RNA_pol_Rpb2_3"/>
    <property type="match status" value="1"/>
</dbReference>
<dbReference type="InterPro" id="IPR059000">
    <property type="entry name" value="ATPase_P-type_domA"/>
</dbReference>
<dbReference type="GO" id="GO:0000428">
    <property type="term" value="C:DNA-directed RNA polymerase complex"/>
    <property type="evidence" value="ECO:0007669"/>
    <property type="project" value="UniProtKB-KW"/>
</dbReference>
<gene>
    <name evidence="24" type="ORF">RFH988_LOCUS4747</name>
</gene>
<feature type="transmembrane region" description="Helical" evidence="22">
    <location>
        <begin position="1439"/>
        <end position="1461"/>
    </location>
</feature>
<keyword evidence="18" id="KW-0539">Nucleus</keyword>
<evidence type="ECO:0000256" key="7">
    <source>
        <dbReference type="ARBA" id="ARBA00022679"/>
    </source>
</evidence>
<evidence type="ECO:0000256" key="13">
    <source>
        <dbReference type="ARBA" id="ARBA00022842"/>
    </source>
</evidence>
<feature type="transmembrane region" description="Helical" evidence="22">
    <location>
        <begin position="1897"/>
        <end position="1919"/>
    </location>
</feature>
<keyword evidence="5 20" id="KW-0240">DNA-directed RNA polymerase</keyword>
<dbReference type="InterPro" id="IPR008250">
    <property type="entry name" value="ATPase_P-typ_transduc_dom_A_sf"/>
</dbReference>
<dbReference type="GO" id="GO:0008553">
    <property type="term" value="F:P-type proton-exporting transporter activity"/>
    <property type="evidence" value="ECO:0007669"/>
    <property type="project" value="InterPro"/>
</dbReference>
<dbReference type="Pfam" id="PF04563">
    <property type="entry name" value="RNA_pol_Rpb2_1"/>
    <property type="match status" value="1"/>
</dbReference>
<evidence type="ECO:0000256" key="18">
    <source>
        <dbReference type="ARBA" id="ARBA00023242"/>
    </source>
</evidence>
<dbReference type="Pfam" id="PF00702">
    <property type="entry name" value="Hydrolase"/>
    <property type="match status" value="1"/>
</dbReference>
<dbReference type="Gene3D" id="1.20.1110.10">
    <property type="entry name" value="Calcium-transporting ATPase, transmembrane domain"/>
    <property type="match status" value="1"/>
</dbReference>
<comment type="function">
    <text evidence="20">DNA-dependent RNA polymerase catalyzes the transcription of DNA into RNA using the four ribonucleoside triphosphates as substrates.</text>
</comment>
<feature type="region of interest" description="Disordered" evidence="21">
    <location>
        <begin position="1"/>
        <end position="20"/>
    </location>
</feature>
<dbReference type="InterPro" id="IPR023299">
    <property type="entry name" value="ATPase_P-typ_cyto_dom_N"/>
</dbReference>
<dbReference type="SFLD" id="SFLDG00002">
    <property type="entry name" value="C1.7:_P-type_atpase_like"/>
    <property type="match status" value="1"/>
</dbReference>
<dbReference type="InterPro" id="IPR014724">
    <property type="entry name" value="RNA_pol_RPB2_OB-fold"/>
</dbReference>
<dbReference type="GO" id="GO:0003677">
    <property type="term" value="F:DNA binding"/>
    <property type="evidence" value="ECO:0007669"/>
    <property type="project" value="InterPro"/>
</dbReference>
<evidence type="ECO:0000313" key="24">
    <source>
        <dbReference type="EMBL" id="CAF0817194.1"/>
    </source>
</evidence>
<feature type="transmembrane region" description="Helical" evidence="22">
    <location>
        <begin position="1946"/>
        <end position="1965"/>
    </location>
</feature>
<evidence type="ECO:0000313" key="25">
    <source>
        <dbReference type="Proteomes" id="UP000663882"/>
    </source>
</evidence>
<keyword evidence="12" id="KW-0067">ATP-binding</keyword>
<dbReference type="GO" id="GO:0006351">
    <property type="term" value="P:DNA-templated transcription"/>
    <property type="evidence" value="ECO:0007669"/>
    <property type="project" value="InterPro"/>
</dbReference>
<dbReference type="InterPro" id="IPR006534">
    <property type="entry name" value="P-type_ATPase_IIIA"/>
</dbReference>
<dbReference type="GO" id="GO:0032549">
    <property type="term" value="F:ribonucleoside binding"/>
    <property type="evidence" value="ECO:0007669"/>
    <property type="project" value="InterPro"/>
</dbReference>
<dbReference type="InterPro" id="IPR007641">
    <property type="entry name" value="RNA_pol_Rpb2_7"/>
</dbReference>
<evidence type="ECO:0000256" key="9">
    <source>
        <dbReference type="ARBA" id="ARBA00022695"/>
    </source>
</evidence>
<dbReference type="EC" id="2.7.7.6" evidence="20"/>
<dbReference type="SFLD" id="SFLDF00027">
    <property type="entry name" value="p-type_atpase"/>
    <property type="match status" value="1"/>
</dbReference>
<dbReference type="PANTHER" id="PTHR42861">
    <property type="entry name" value="CALCIUM-TRANSPORTING ATPASE"/>
    <property type="match status" value="1"/>
</dbReference>
<evidence type="ECO:0000256" key="17">
    <source>
        <dbReference type="ARBA" id="ARBA00023163"/>
    </source>
</evidence>
<dbReference type="InterPro" id="IPR037034">
    <property type="entry name" value="RNA_pol_Rpb2_2_sf"/>
</dbReference>
<dbReference type="Gene3D" id="2.40.50.150">
    <property type="match status" value="1"/>
</dbReference>